<dbReference type="PANTHER" id="PTHR33545:SF9">
    <property type="entry name" value="UPF0750 MEMBRANE PROTEIN YITE"/>
    <property type="match status" value="1"/>
</dbReference>
<evidence type="ECO:0000256" key="5">
    <source>
        <dbReference type="ARBA" id="ARBA00023136"/>
    </source>
</evidence>
<evidence type="ECO:0000256" key="2">
    <source>
        <dbReference type="ARBA" id="ARBA00022475"/>
    </source>
</evidence>
<keyword evidence="3 6" id="KW-0812">Transmembrane</keyword>
<feature type="domain" description="DUF2179" evidence="7">
    <location>
        <begin position="228"/>
        <end position="282"/>
    </location>
</feature>
<proteinExistence type="predicted"/>
<dbReference type="Proteomes" id="UP001529340">
    <property type="component" value="Unassembled WGS sequence"/>
</dbReference>
<gene>
    <name evidence="8" type="ORF">QUV96_05395</name>
</gene>
<dbReference type="InterPro" id="IPR015867">
    <property type="entry name" value="N-reg_PII/ATP_PRibTrfase_C"/>
</dbReference>
<feature type="transmembrane region" description="Helical" evidence="6">
    <location>
        <begin position="57"/>
        <end position="75"/>
    </location>
</feature>
<reference evidence="8 9" key="3">
    <citation type="submission" date="2023-06" db="EMBL/GenBank/DDBJ databases">
        <authorList>
            <person name="Zeman M."/>
            <person name="Kubasova T."/>
            <person name="Jahodarova E."/>
            <person name="Nykrynova M."/>
            <person name="Rychlik I."/>
        </authorList>
    </citation>
    <scope>NUCLEOTIDE SEQUENCE [LARGE SCALE GENOMIC DNA]</scope>
    <source>
        <strain evidence="8 9">ET39</strain>
    </source>
</reference>
<evidence type="ECO:0000259" key="7">
    <source>
        <dbReference type="Pfam" id="PF10035"/>
    </source>
</evidence>
<protein>
    <submittedName>
        <fullName evidence="8">YitT family protein</fullName>
    </submittedName>
</protein>
<keyword evidence="2" id="KW-1003">Cell membrane</keyword>
<name>A0ABT7UBR3_9FIRM</name>
<dbReference type="PANTHER" id="PTHR33545">
    <property type="entry name" value="UPF0750 MEMBRANE PROTEIN YITT-RELATED"/>
    <property type="match status" value="1"/>
</dbReference>
<dbReference type="Pfam" id="PF02588">
    <property type="entry name" value="YitT_membrane"/>
    <property type="match status" value="1"/>
</dbReference>
<feature type="transmembrane region" description="Helical" evidence="6">
    <location>
        <begin position="153"/>
        <end position="173"/>
    </location>
</feature>
<dbReference type="InterPro" id="IPR003740">
    <property type="entry name" value="YitT"/>
</dbReference>
<reference evidence="9" key="1">
    <citation type="submission" date="2023-06" db="EMBL/GenBank/DDBJ databases">
        <title>Identification and characterization of horizontal gene transfer across gut microbiota members of farm animals based on homology search.</title>
        <authorList>
            <person name="Zeman M."/>
            <person name="Kubasova T."/>
            <person name="Jahodarova E."/>
            <person name="Nykrynova M."/>
            <person name="Rychlik I."/>
        </authorList>
    </citation>
    <scope>NUCLEOTIDE SEQUENCE [LARGE SCALE GENOMIC DNA]</scope>
    <source>
        <strain evidence="9">ET39</strain>
    </source>
</reference>
<evidence type="ECO:0000313" key="9">
    <source>
        <dbReference type="Proteomes" id="UP001529340"/>
    </source>
</evidence>
<dbReference type="Pfam" id="PF10035">
    <property type="entry name" value="DUF2179"/>
    <property type="match status" value="1"/>
</dbReference>
<dbReference type="PIRSF" id="PIRSF006483">
    <property type="entry name" value="Membrane_protein_YitT"/>
    <property type="match status" value="1"/>
</dbReference>
<feature type="transmembrane region" description="Helical" evidence="6">
    <location>
        <begin position="179"/>
        <end position="203"/>
    </location>
</feature>
<evidence type="ECO:0000256" key="3">
    <source>
        <dbReference type="ARBA" id="ARBA00022692"/>
    </source>
</evidence>
<reference evidence="8 9" key="2">
    <citation type="submission" date="2023-06" db="EMBL/GenBank/DDBJ databases">
        <title>Identification and characterization of horizontal gene transfer across gut microbiota members of farm animals based on homology search.</title>
        <authorList>
            <person name="Schwarzerova J."/>
            <person name="Nykrynova M."/>
            <person name="Jureckova K."/>
            <person name="Cejkova D."/>
            <person name="Rychlik I."/>
        </authorList>
    </citation>
    <scope>NUCLEOTIDE SEQUENCE [LARGE SCALE GENOMIC DNA]</scope>
    <source>
        <strain evidence="8 9">ET39</strain>
    </source>
</reference>
<keyword evidence="9" id="KW-1185">Reference proteome</keyword>
<dbReference type="CDD" id="cd16380">
    <property type="entry name" value="YitT_C"/>
    <property type="match status" value="1"/>
</dbReference>
<feature type="transmembrane region" description="Helical" evidence="6">
    <location>
        <begin position="82"/>
        <end position="101"/>
    </location>
</feature>
<dbReference type="InterPro" id="IPR019264">
    <property type="entry name" value="DUF2179"/>
</dbReference>
<keyword evidence="4 6" id="KW-1133">Transmembrane helix</keyword>
<dbReference type="EMBL" id="JAUDCG010000018">
    <property type="protein sequence ID" value="MDM8157071.1"/>
    <property type="molecule type" value="Genomic_DNA"/>
</dbReference>
<comment type="subcellular location">
    <subcellularLocation>
        <location evidence="1">Cell membrane</location>
        <topology evidence="1">Multi-pass membrane protein</topology>
    </subcellularLocation>
</comment>
<accession>A0ABT7UBR3</accession>
<evidence type="ECO:0000256" key="6">
    <source>
        <dbReference type="SAM" id="Phobius"/>
    </source>
</evidence>
<dbReference type="Gene3D" id="3.30.70.120">
    <property type="match status" value="1"/>
</dbReference>
<evidence type="ECO:0000256" key="1">
    <source>
        <dbReference type="ARBA" id="ARBA00004651"/>
    </source>
</evidence>
<evidence type="ECO:0000256" key="4">
    <source>
        <dbReference type="ARBA" id="ARBA00022989"/>
    </source>
</evidence>
<feature type="transmembrane region" description="Helical" evidence="6">
    <location>
        <begin position="113"/>
        <end position="132"/>
    </location>
</feature>
<dbReference type="InterPro" id="IPR051461">
    <property type="entry name" value="UPF0750_membrane"/>
</dbReference>
<comment type="caution">
    <text evidence="8">The sequence shown here is derived from an EMBL/GenBank/DDBJ whole genome shotgun (WGS) entry which is preliminary data.</text>
</comment>
<feature type="transmembrane region" description="Helical" evidence="6">
    <location>
        <begin position="12"/>
        <end position="31"/>
    </location>
</feature>
<keyword evidence="5 6" id="KW-0472">Membrane</keyword>
<sequence length="292" mass="32055">MPLANKETIQEIVLVIIGNLVLALGVTVFILPNDVLTGGLTGIAVALEPVIHVEPTLVINVMTVALFFVGWLFLGKRFALKTLVSTICYPLFLSLLAWVVDTQFPENYFIMDRYLATIYGGILMGCGVGLIFRCGASSGGMDIPPLVLHKFTHIPLATLVLITDTLTVLLGVATYGFQAALVGIISVFLSSVAIDKMLTLGAIKSKNCMIISERYEEMLSYIHQELYRGTTILQGHGGFTQENRPVIMVVVSKKQYPLLEHEVLKVDPNAFIIVTDTDEVHGLGFTYEEEDF</sequence>
<organism evidence="8 9">
    <name type="scientific">Amedibacillus dolichus</name>
    <dbReference type="NCBI Taxonomy" id="31971"/>
    <lineage>
        <taxon>Bacteria</taxon>
        <taxon>Bacillati</taxon>
        <taxon>Bacillota</taxon>
        <taxon>Erysipelotrichia</taxon>
        <taxon>Erysipelotrichales</taxon>
        <taxon>Erysipelotrichaceae</taxon>
        <taxon>Amedibacillus</taxon>
    </lineage>
</organism>
<evidence type="ECO:0000313" key="8">
    <source>
        <dbReference type="EMBL" id="MDM8157071.1"/>
    </source>
</evidence>